<evidence type="ECO:0000313" key="2">
    <source>
        <dbReference type="EMBL" id="KIM38184.1"/>
    </source>
</evidence>
<keyword evidence="3" id="KW-1185">Reference proteome</keyword>
<accession>A0A0C3C1S3</accession>
<evidence type="ECO:0000256" key="1">
    <source>
        <dbReference type="SAM" id="MobiDB-lite"/>
    </source>
</evidence>
<dbReference type="AlphaFoldDB" id="A0A0C3C1S3"/>
<proteinExistence type="predicted"/>
<dbReference type="Proteomes" id="UP000053424">
    <property type="component" value="Unassembled WGS sequence"/>
</dbReference>
<evidence type="ECO:0000313" key="3">
    <source>
        <dbReference type="Proteomes" id="UP000053424"/>
    </source>
</evidence>
<sequence length="53" mass="5977">MSQNYERGLKDHFGDGTTFNSEETLQTRTPVIPPSFKTKPGSRDIVPIDLPRT</sequence>
<name>A0A0C3C1S3_HEBCY</name>
<feature type="region of interest" description="Disordered" evidence="1">
    <location>
        <begin position="1"/>
        <end position="53"/>
    </location>
</feature>
<reference evidence="2 3" key="1">
    <citation type="submission" date="2014-04" db="EMBL/GenBank/DDBJ databases">
        <authorList>
            <consortium name="DOE Joint Genome Institute"/>
            <person name="Kuo A."/>
            <person name="Gay G."/>
            <person name="Dore J."/>
            <person name="Kohler A."/>
            <person name="Nagy L.G."/>
            <person name="Floudas D."/>
            <person name="Copeland A."/>
            <person name="Barry K.W."/>
            <person name="Cichocki N."/>
            <person name="Veneault-Fourrey C."/>
            <person name="LaButti K."/>
            <person name="Lindquist E.A."/>
            <person name="Lipzen A."/>
            <person name="Lundell T."/>
            <person name="Morin E."/>
            <person name="Murat C."/>
            <person name="Sun H."/>
            <person name="Tunlid A."/>
            <person name="Henrissat B."/>
            <person name="Grigoriev I.V."/>
            <person name="Hibbett D.S."/>
            <person name="Martin F."/>
            <person name="Nordberg H.P."/>
            <person name="Cantor M.N."/>
            <person name="Hua S.X."/>
        </authorList>
    </citation>
    <scope>NUCLEOTIDE SEQUENCE [LARGE SCALE GENOMIC DNA]</scope>
    <source>
        <strain evidence="3">h7</strain>
    </source>
</reference>
<reference evidence="3" key="2">
    <citation type="submission" date="2015-01" db="EMBL/GenBank/DDBJ databases">
        <title>Evolutionary Origins and Diversification of the Mycorrhizal Mutualists.</title>
        <authorList>
            <consortium name="DOE Joint Genome Institute"/>
            <consortium name="Mycorrhizal Genomics Consortium"/>
            <person name="Kohler A."/>
            <person name="Kuo A."/>
            <person name="Nagy L.G."/>
            <person name="Floudas D."/>
            <person name="Copeland A."/>
            <person name="Barry K.W."/>
            <person name="Cichocki N."/>
            <person name="Veneault-Fourrey C."/>
            <person name="LaButti K."/>
            <person name="Lindquist E.A."/>
            <person name="Lipzen A."/>
            <person name="Lundell T."/>
            <person name="Morin E."/>
            <person name="Murat C."/>
            <person name="Riley R."/>
            <person name="Ohm R."/>
            <person name="Sun H."/>
            <person name="Tunlid A."/>
            <person name="Henrissat B."/>
            <person name="Grigoriev I.V."/>
            <person name="Hibbett D.S."/>
            <person name="Martin F."/>
        </authorList>
    </citation>
    <scope>NUCLEOTIDE SEQUENCE [LARGE SCALE GENOMIC DNA]</scope>
    <source>
        <strain evidence="3">h7</strain>
    </source>
</reference>
<dbReference type="HOGENOM" id="CLU_3068911_0_0_1"/>
<organism evidence="2 3">
    <name type="scientific">Hebeloma cylindrosporum</name>
    <dbReference type="NCBI Taxonomy" id="76867"/>
    <lineage>
        <taxon>Eukaryota</taxon>
        <taxon>Fungi</taxon>
        <taxon>Dikarya</taxon>
        <taxon>Basidiomycota</taxon>
        <taxon>Agaricomycotina</taxon>
        <taxon>Agaricomycetes</taxon>
        <taxon>Agaricomycetidae</taxon>
        <taxon>Agaricales</taxon>
        <taxon>Agaricineae</taxon>
        <taxon>Hymenogastraceae</taxon>
        <taxon>Hebeloma</taxon>
    </lineage>
</organism>
<protein>
    <submittedName>
        <fullName evidence="2">Uncharacterized protein</fullName>
    </submittedName>
</protein>
<gene>
    <name evidence="2" type="ORF">M413DRAFT_447947</name>
</gene>
<feature type="compositionally biased region" description="Polar residues" evidence="1">
    <location>
        <begin position="17"/>
        <end position="29"/>
    </location>
</feature>
<dbReference type="EMBL" id="KN831792">
    <property type="protein sequence ID" value="KIM38184.1"/>
    <property type="molecule type" value="Genomic_DNA"/>
</dbReference>